<dbReference type="STRING" id="929558.SMGD1_2172"/>
<proteinExistence type="predicted"/>
<organism evidence="1 2">
    <name type="scientific">Sulfurimonas gotlandica (strain DSM 19862 / JCM 16533 / GD1)</name>
    <dbReference type="NCBI Taxonomy" id="929558"/>
    <lineage>
        <taxon>Bacteria</taxon>
        <taxon>Pseudomonadati</taxon>
        <taxon>Campylobacterota</taxon>
        <taxon>Epsilonproteobacteria</taxon>
        <taxon>Campylobacterales</taxon>
        <taxon>Sulfurimonadaceae</taxon>
        <taxon>Sulfurimonas</taxon>
    </lineage>
</organism>
<dbReference type="HOGENOM" id="CLU_1229353_0_0_7"/>
<dbReference type="eggNOG" id="COG0618">
    <property type="taxonomic scope" value="Bacteria"/>
</dbReference>
<dbReference type="RefSeq" id="WP_008339196.1">
    <property type="nucleotide sequence ID" value="NZ_AFRZ01000001.1"/>
</dbReference>
<sequence>MNNILNGIDNAKYVMIVADAKNLSNASALYTYILRLHKKVSLVCETKNIDNKLSFLPWFEKIKSVKVSSADFIIELDIGSLELYSLFKNNDIKINNKMATALYGGLLQESEGFLNSAVNGTTFAVAKELIECGADYKTSNRFIMKRTTLCAIRLKALMLKNMILQNSAKAAVFCISKDDLKSTGAELEDCDESMQEALMLPHVELAILLDIDNEYEVLKLKVKEI</sequence>
<dbReference type="SUPFAM" id="SSF64182">
    <property type="entry name" value="DHH phosphoesterases"/>
    <property type="match status" value="1"/>
</dbReference>
<keyword evidence="2" id="KW-1185">Reference proteome</keyword>
<dbReference type="PATRIC" id="fig|929558.5.peg.2163"/>
<evidence type="ECO:0000313" key="1">
    <source>
        <dbReference type="EMBL" id="EHP30695.1"/>
    </source>
</evidence>
<name>B6BN29_SULGG</name>
<dbReference type="AlphaFoldDB" id="B6BN29"/>
<protein>
    <submittedName>
        <fullName evidence="1">Putative phosphoesterase</fullName>
    </submittedName>
</protein>
<dbReference type="OrthoDB" id="9803668at2"/>
<dbReference type="Proteomes" id="UP000006431">
    <property type="component" value="Unassembled WGS sequence"/>
</dbReference>
<evidence type="ECO:0000313" key="2">
    <source>
        <dbReference type="Proteomes" id="UP000006431"/>
    </source>
</evidence>
<reference evidence="1 2" key="1">
    <citation type="journal article" date="2012" name="Proc. Natl. Acad. Sci. U.S.A.">
        <title>Genome and physiology of a model Epsilonproteobacterium responsible for sulfide detoxification in marine oxygen depletion zones.</title>
        <authorList>
            <person name="Grote J."/>
            <person name="Schott T."/>
            <person name="Bruckner C.G."/>
            <person name="Glockner F.O."/>
            <person name="Jost G."/>
            <person name="Teeling H."/>
            <person name="Labrenz M."/>
            <person name="Jurgens K."/>
        </authorList>
    </citation>
    <scope>NUCLEOTIDE SEQUENCE [LARGE SCALE GENOMIC DNA]</scope>
    <source>
        <strain evidence="1 2">GD1</strain>
    </source>
</reference>
<accession>B6BN29</accession>
<dbReference type="Gene3D" id="3.90.1640.10">
    <property type="entry name" value="inorganic pyrophosphatase (n-terminal core)"/>
    <property type="match status" value="1"/>
</dbReference>
<dbReference type="InterPro" id="IPR038763">
    <property type="entry name" value="DHH_sf"/>
</dbReference>
<accession>H1FXS5</accession>
<dbReference type="PANTHER" id="PTHR47618">
    <property type="entry name" value="BIFUNCTIONAL OLIGORIBONUCLEASE AND PAP PHOSPHATASE NRNA"/>
    <property type="match status" value="1"/>
</dbReference>
<comment type="caution">
    <text evidence="1">The sequence shown here is derived from an EMBL/GenBank/DDBJ whole genome shotgun (WGS) entry which is preliminary data.</text>
</comment>
<dbReference type="PANTHER" id="PTHR47618:SF1">
    <property type="entry name" value="BIFUNCTIONAL OLIGORIBONUCLEASE AND PAP PHOSPHATASE NRNA"/>
    <property type="match status" value="1"/>
</dbReference>
<gene>
    <name evidence="1" type="ORF">SMGD1_2172</name>
</gene>
<dbReference type="EMBL" id="AFRZ01000001">
    <property type="protein sequence ID" value="EHP30695.1"/>
    <property type="molecule type" value="Genomic_DNA"/>
</dbReference>
<dbReference type="InterPro" id="IPR051319">
    <property type="entry name" value="Oligoribo/pAp-PDE_c-di-AMP_PDE"/>
</dbReference>